<dbReference type="Proteomes" id="UP001177140">
    <property type="component" value="Unassembled WGS sequence"/>
</dbReference>
<dbReference type="SUPFAM" id="SSF48371">
    <property type="entry name" value="ARM repeat"/>
    <property type="match status" value="1"/>
</dbReference>
<sequence length="123" mass="13933">MLKHLVEQNDGGVNVEAICLLLNTVGKQLDEFSNESRVVNDTYFGCLEEMLNTDTKLETRLKYMLSDVLDLRANNWVHPRQKVKDKTISELIRCSAAEVLARLRLGATTTTNRRILVQDDSAP</sequence>
<dbReference type="GO" id="GO:0003743">
    <property type="term" value="F:translation initiation factor activity"/>
    <property type="evidence" value="ECO:0007669"/>
    <property type="project" value="TreeGrafter"/>
</dbReference>
<accession>A0AA42B092</accession>
<dbReference type="Pfam" id="PF02854">
    <property type="entry name" value="MIF4G"/>
    <property type="match status" value="1"/>
</dbReference>
<reference evidence="2" key="1">
    <citation type="submission" date="2022-03" db="EMBL/GenBank/DDBJ databases">
        <title>A functionally conserved STORR gene fusion in Papaver species that diverged 16.8 million years ago.</title>
        <authorList>
            <person name="Catania T."/>
        </authorList>
    </citation>
    <scope>NUCLEOTIDE SEQUENCE</scope>
    <source>
        <strain evidence="2">S-191538</strain>
    </source>
</reference>
<comment type="caution">
    <text evidence="2">The sequence shown here is derived from an EMBL/GenBank/DDBJ whole genome shotgun (WGS) entry which is preliminary data.</text>
</comment>
<protein>
    <recommendedName>
        <fullName evidence="1">MIF4G domain-containing protein</fullName>
    </recommendedName>
</protein>
<name>A0AA42B092_PAPNU</name>
<dbReference type="EMBL" id="JAJJMA010280350">
    <property type="protein sequence ID" value="MCL7046364.1"/>
    <property type="molecule type" value="Genomic_DNA"/>
</dbReference>
<organism evidence="2 3">
    <name type="scientific">Papaver nudicaule</name>
    <name type="common">Iceland poppy</name>
    <dbReference type="NCBI Taxonomy" id="74823"/>
    <lineage>
        <taxon>Eukaryota</taxon>
        <taxon>Viridiplantae</taxon>
        <taxon>Streptophyta</taxon>
        <taxon>Embryophyta</taxon>
        <taxon>Tracheophyta</taxon>
        <taxon>Spermatophyta</taxon>
        <taxon>Magnoliopsida</taxon>
        <taxon>Ranunculales</taxon>
        <taxon>Papaveraceae</taxon>
        <taxon>Papaveroideae</taxon>
        <taxon>Papaver</taxon>
    </lineage>
</organism>
<dbReference type="PANTHER" id="PTHR23253">
    <property type="entry name" value="EUKARYOTIC TRANSLATION INITIATION FACTOR 4 GAMMA"/>
    <property type="match status" value="1"/>
</dbReference>
<dbReference type="InterPro" id="IPR003890">
    <property type="entry name" value="MIF4G-like_typ-3"/>
</dbReference>
<dbReference type="InterPro" id="IPR016024">
    <property type="entry name" value="ARM-type_fold"/>
</dbReference>
<proteinExistence type="predicted"/>
<dbReference type="GO" id="GO:0016281">
    <property type="term" value="C:eukaryotic translation initiation factor 4F complex"/>
    <property type="evidence" value="ECO:0007669"/>
    <property type="project" value="TreeGrafter"/>
</dbReference>
<gene>
    <name evidence="2" type="ORF">MKW94_008642</name>
</gene>
<dbReference type="GO" id="GO:0003729">
    <property type="term" value="F:mRNA binding"/>
    <property type="evidence" value="ECO:0007669"/>
    <property type="project" value="TreeGrafter"/>
</dbReference>
<dbReference type="AlphaFoldDB" id="A0AA42B092"/>
<evidence type="ECO:0000313" key="2">
    <source>
        <dbReference type="EMBL" id="MCL7046364.1"/>
    </source>
</evidence>
<evidence type="ECO:0000313" key="3">
    <source>
        <dbReference type="Proteomes" id="UP001177140"/>
    </source>
</evidence>
<dbReference type="Gene3D" id="1.25.40.180">
    <property type="match status" value="1"/>
</dbReference>
<evidence type="ECO:0000259" key="1">
    <source>
        <dbReference type="Pfam" id="PF02854"/>
    </source>
</evidence>
<keyword evidence="3" id="KW-1185">Reference proteome</keyword>
<feature type="domain" description="MIF4G" evidence="1">
    <location>
        <begin position="3"/>
        <end position="75"/>
    </location>
</feature>
<dbReference type="PANTHER" id="PTHR23253:SF53">
    <property type="entry name" value="EUKARYOTIC TRANSLATION INITIATION FACTOR ISOFORM 4G-1"/>
    <property type="match status" value="1"/>
</dbReference>